<feature type="active site" description="Charge relay system" evidence="6">
    <location>
        <position position="308"/>
    </location>
</feature>
<keyword evidence="3" id="KW-0645">Protease</keyword>
<evidence type="ECO:0000256" key="5">
    <source>
        <dbReference type="ARBA" id="ARBA00022825"/>
    </source>
</evidence>
<dbReference type="EMBL" id="CP013118">
    <property type="protein sequence ID" value="ALO15277.1"/>
    <property type="molecule type" value="Genomic_DNA"/>
</dbReference>
<gene>
    <name evidence="9" type="primary">ykfA</name>
    <name evidence="9" type="ORF">L21SP5_01634</name>
</gene>
<evidence type="ECO:0000313" key="9">
    <source>
        <dbReference type="EMBL" id="ALO15277.1"/>
    </source>
</evidence>
<evidence type="ECO:0000256" key="4">
    <source>
        <dbReference type="ARBA" id="ARBA00022801"/>
    </source>
</evidence>
<dbReference type="PANTHER" id="PTHR30237">
    <property type="entry name" value="MURAMOYLTETRAPEPTIDE CARBOXYPEPTIDASE"/>
    <property type="match status" value="1"/>
</dbReference>
<reference evidence="9 10" key="1">
    <citation type="submission" date="2015-11" db="EMBL/GenBank/DDBJ databases">
        <title>Description and complete genome sequence of a novel strain predominating in hypersaline microbial mats and representing a new family of the Bacteriodetes phylum.</title>
        <authorList>
            <person name="Spring S."/>
            <person name="Bunk B."/>
            <person name="Sproer C."/>
            <person name="Klenk H.-P."/>
        </authorList>
    </citation>
    <scope>NUCLEOTIDE SEQUENCE [LARGE SCALE GENOMIC DNA]</scope>
    <source>
        <strain evidence="9 10">L21-Spi-D4</strain>
    </source>
</reference>
<dbReference type="GO" id="GO:0008236">
    <property type="term" value="F:serine-type peptidase activity"/>
    <property type="evidence" value="ECO:0007669"/>
    <property type="project" value="UniProtKB-KW"/>
</dbReference>
<dbReference type="SUPFAM" id="SSF141986">
    <property type="entry name" value="LD-carboxypeptidase A C-terminal domain-like"/>
    <property type="match status" value="1"/>
</dbReference>
<evidence type="ECO:0000256" key="1">
    <source>
        <dbReference type="ARBA" id="ARBA00010233"/>
    </source>
</evidence>
<dbReference type="EC" id="3.4.16.-" evidence="9"/>
<dbReference type="InterPro" id="IPR027478">
    <property type="entry name" value="LdcA_N"/>
</dbReference>
<dbReference type="InterPro" id="IPR027461">
    <property type="entry name" value="Carboxypeptidase_A_C_sf"/>
</dbReference>
<feature type="active site" description="Charge relay system" evidence="6">
    <location>
        <position position="239"/>
    </location>
</feature>
<keyword evidence="2 9" id="KW-0121">Carboxypeptidase</keyword>
<comment type="similarity">
    <text evidence="1">Belongs to the peptidase S66 family.</text>
</comment>
<feature type="active site" description="Nucleophile" evidence="6">
    <location>
        <position position="145"/>
    </location>
</feature>
<dbReference type="SUPFAM" id="SSF52317">
    <property type="entry name" value="Class I glutamine amidotransferase-like"/>
    <property type="match status" value="1"/>
</dbReference>
<evidence type="ECO:0000259" key="7">
    <source>
        <dbReference type="Pfam" id="PF02016"/>
    </source>
</evidence>
<keyword evidence="5" id="KW-0720">Serine protease</keyword>
<protein>
    <submittedName>
        <fullName evidence="9">Putative murein peptide carboxypeptidase</fullName>
        <ecNumber evidence="9">3.4.16.-</ecNumber>
    </submittedName>
</protein>
<dbReference type="InterPro" id="IPR003507">
    <property type="entry name" value="S66_fam"/>
</dbReference>
<organism evidence="9 10">
    <name type="scientific">Salinivirga cyanobacteriivorans</name>
    <dbReference type="NCBI Taxonomy" id="1307839"/>
    <lineage>
        <taxon>Bacteria</taxon>
        <taxon>Pseudomonadati</taxon>
        <taxon>Bacteroidota</taxon>
        <taxon>Bacteroidia</taxon>
        <taxon>Bacteroidales</taxon>
        <taxon>Salinivirgaceae</taxon>
        <taxon>Salinivirga</taxon>
    </lineage>
</organism>
<dbReference type="CDD" id="cd07025">
    <property type="entry name" value="Peptidase_S66"/>
    <property type="match status" value="1"/>
</dbReference>
<dbReference type="Gene3D" id="3.40.50.10740">
    <property type="entry name" value="Class I glutamine amidotransferase-like"/>
    <property type="match status" value="1"/>
</dbReference>
<name>A0A0S2HZ25_9BACT</name>
<proteinExistence type="inferred from homology"/>
<dbReference type="PANTHER" id="PTHR30237:SF2">
    <property type="entry name" value="MUREIN TETRAPEPTIDE CARBOXYPEPTIDASE"/>
    <property type="match status" value="1"/>
</dbReference>
<dbReference type="InterPro" id="IPR040921">
    <property type="entry name" value="Peptidase_S66C"/>
</dbReference>
<sequence>MMKKLNFVKFAYFAFSAHKYSDYLASYKTECMTITNFTRPSTIQEGDTIGILSTARAIEQEELLKAKKHLNEKGFNVIYGATIGAKHHQFAGDDELRLNDLQTMIDTPEVDAIICARGGYGTARLLEQINWSNFKENPKWIMGYSDITALHNALSQMGIMSLHGIMPINIKDDESKQALDKALAIMCGQSSFSLDLQSHKLNHSAPARGILTGGNLSMLYSLRGTKYDFESRQRILFIEDLDEYLYHIDRMMVNFKLSHILTNISALVVGGMTDMNDNTIAYGYTAEEIIESHMEEDIPLFFNAPFGHFPGNHPLVCGAQGNISNENNQWRLNYKL</sequence>
<evidence type="ECO:0000256" key="2">
    <source>
        <dbReference type="ARBA" id="ARBA00022645"/>
    </source>
</evidence>
<dbReference type="GO" id="GO:0006508">
    <property type="term" value="P:proteolysis"/>
    <property type="evidence" value="ECO:0007669"/>
    <property type="project" value="UniProtKB-KW"/>
</dbReference>
<dbReference type="PATRIC" id="fig|1307839.3.peg.1732"/>
<evidence type="ECO:0000256" key="3">
    <source>
        <dbReference type="ARBA" id="ARBA00022670"/>
    </source>
</evidence>
<keyword evidence="10" id="KW-1185">Reference proteome</keyword>
<dbReference type="GO" id="GO:0004180">
    <property type="term" value="F:carboxypeptidase activity"/>
    <property type="evidence" value="ECO:0007669"/>
    <property type="project" value="UniProtKB-KW"/>
</dbReference>
<dbReference type="KEGG" id="blq:L21SP5_01634"/>
<feature type="domain" description="LD-carboxypeptidase N-terminal" evidence="7">
    <location>
        <begin position="49"/>
        <end position="164"/>
    </location>
</feature>
<evidence type="ECO:0000259" key="8">
    <source>
        <dbReference type="Pfam" id="PF17676"/>
    </source>
</evidence>
<feature type="domain" description="LD-carboxypeptidase C-terminal" evidence="8">
    <location>
        <begin position="208"/>
        <end position="322"/>
    </location>
</feature>
<keyword evidence="4 9" id="KW-0378">Hydrolase</keyword>
<accession>A0A0S2HZ25</accession>
<evidence type="ECO:0000313" key="10">
    <source>
        <dbReference type="Proteomes" id="UP000064893"/>
    </source>
</evidence>
<dbReference type="Pfam" id="PF02016">
    <property type="entry name" value="Peptidase_S66"/>
    <property type="match status" value="1"/>
</dbReference>
<dbReference type="STRING" id="1307839.L21SP5_01634"/>
<dbReference type="Pfam" id="PF17676">
    <property type="entry name" value="Peptidase_S66C"/>
    <property type="match status" value="1"/>
</dbReference>
<dbReference type="PIRSF" id="PIRSF028757">
    <property type="entry name" value="LD-carboxypeptidase"/>
    <property type="match status" value="1"/>
</dbReference>
<evidence type="ECO:0000256" key="6">
    <source>
        <dbReference type="PIRSR" id="PIRSR028757-1"/>
    </source>
</evidence>
<dbReference type="Proteomes" id="UP000064893">
    <property type="component" value="Chromosome"/>
</dbReference>
<dbReference type="InterPro" id="IPR040449">
    <property type="entry name" value="Peptidase_S66_N"/>
</dbReference>
<dbReference type="InterPro" id="IPR029062">
    <property type="entry name" value="Class_I_gatase-like"/>
</dbReference>
<dbReference type="Gene3D" id="3.50.30.60">
    <property type="entry name" value="LD-carboxypeptidase A C-terminal domain-like"/>
    <property type="match status" value="1"/>
</dbReference>
<dbReference type="AlphaFoldDB" id="A0A0S2HZ25"/>